<keyword evidence="2" id="KW-1185">Reference proteome</keyword>
<evidence type="ECO:0000313" key="2">
    <source>
        <dbReference type="Proteomes" id="UP000626844"/>
    </source>
</evidence>
<dbReference type="EMBL" id="JACXAI010000002">
    <property type="protein sequence ID" value="MBD1379111.1"/>
    <property type="molecule type" value="Genomic_DNA"/>
</dbReference>
<comment type="caution">
    <text evidence="1">The sequence shown here is derived from an EMBL/GenBank/DDBJ whole genome shotgun (WGS) entry which is preliminary data.</text>
</comment>
<dbReference type="AlphaFoldDB" id="A0A926RVP7"/>
<dbReference type="Proteomes" id="UP000626844">
    <property type="component" value="Unassembled WGS sequence"/>
</dbReference>
<proteinExistence type="predicted"/>
<gene>
    <name evidence="1" type="ORF">IC621_02610</name>
</gene>
<evidence type="ECO:0000313" key="1">
    <source>
        <dbReference type="EMBL" id="MBD1379111.1"/>
    </source>
</evidence>
<dbReference type="RefSeq" id="WP_191155432.1">
    <property type="nucleotide sequence ID" value="NZ_JACXAI010000002.1"/>
</dbReference>
<reference evidence="1" key="1">
    <citation type="submission" date="2020-09" db="EMBL/GenBank/DDBJ databases">
        <title>A novel bacterium of genus Bacillus, isolated from South China Sea.</title>
        <authorList>
            <person name="Huang H."/>
            <person name="Mo K."/>
            <person name="Hu Y."/>
        </authorList>
    </citation>
    <scope>NUCLEOTIDE SEQUENCE</scope>
    <source>
        <strain evidence="1">IB182487</strain>
    </source>
</reference>
<name>A0A926RVP7_9BACI</name>
<protein>
    <submittedName>
        <fullName evidence="1">Uncharacterized protein</fullName>
    </submittedName>
</protein>
<sequence length="62" mass="7779">MNLNWLYKKEDHMTRFFGTKWNSRVSLKRWHKANLGKRGVYFYQGYMEIQFGNWVLRYKNNK</sequence>
<organism evidence="1 2">
    <name type="scientific">Metabacillus arenae</name>
    <dbReference type="NCBI Taxonomy" id="2771434"/>
    <lineage>
        <taxon>Bacteria</taxon>
        <taxon>Bacillati</taxon>
        <taxon>Bacillota</taxon>
        <taxon>Bacilli</taxon>
        <taxon>Bacillales</taxon>
        <taxon>Bacillaceae</taxon>
        <taxon>Metabacillus</taxon>
    </lineage>
</organism>
<accession>A0A926RVP7</accession>